<accession>A0A1B4XJI1</accession>
<gene>
    <name evidence="2" type="ORF">SCL_2688</name>
</gene>
<protein>
    <recommendedName>
        <fullName evidence="1">Spore protein YkvP/CgeB glycosyl transferase-like domain-containing protein</fullName>
    </recommendedName>
</protein>
<evidence type="ECO:0000313" key="2">
    <source>
        <dbReference type="EMBL" id="BAV34965.1"/>
    </source>
</evidence>
<dbReference type="KEGG" id="slim:SCL_2688"/>
<keyword evidence="3" id="KW-1185">Reference proteome</keyword>
<name>A0A1B4XJI1_9GAMM</name>
<dbReference type="Proteomes" id="UP000243180">
    <property type="component" value="Chromosome"/>
</dbReference>
<sequence>MKFIVNYRNFVPIREGLESGGYTVYENLWNPSDEQLQDCDGYLIDMYDAMKRPWDTLRLKSRLRRRRIPLIGWNRDAPWNKGAKRRRLWWFRQLRVLDIYMAHSLQGATAFASEVRYLPNAAWTSRYNLAGRTLAELRDPRGYRHDVSFVGTLDARKYPEFTGRAQFFAELERRLAGFGVSTWFRHGKDTPFQDQIELIQRSRINLNFGAACDDGPEKSWGLPERCYGVPACGGFLLSDTREHAASDFDIGKEWVDFTSMEDCVGKVRHYLANFPEARAIAERAHARVLREHTYEHRARTIAAAAREWKARMESRTTPAY</sequence>
<dbReference type="AlphaFoldDB" id="A0A1B4XJI1"/>
<feature type="domain" description="Spore protein YkvP/CgeB glycosyl transferase-like" evidence="1">
    <location>
        <begin position="167"/>
        <end position="302"/>
    </location>
</feature>
<dbReference type="RefSeq" id="WP_096361656.1">
    <property type="nucleotide sequence ID" value="NZ_AP014879.1"/>
</dbReference>
<dbReference type="Pfam" id="PF13524">
    <property type="entry name" value="Glyco_trans_1_2"/>
    <property type="match status" value="1"/>
</dbReference>
<dbReference type="OrthoDB" id="110463at2"/>
<evidence type="ECO:0000259" key="1">
    <source>
        <dbReference type="Pfam" id="PF13524"/>
    </source>
</evidence>
<dbReference type="InterPro" id="IPR055259">
    <property type="entry name" value="YkvP/CgeB_Glyco_trans-like"/>
</dbReference>
<dbReference type="InParanoid" id="A0A1B4XJI1"/>
<organism evidence="2 3">
    <name type="scientific">Sulfuricaulis limicola</name>
    <dbReference type="NCBI Taxonomy" id="1620215"/>
    <lineage>
        <taxon>Bacteria</taxon>
        <taxon>Pseudomonadati</taxon>
        <taxon>Pseudomonadota</taxon>
        <taxon>Gammaproteobacteria</taxon>
        <taxon>Acidiferrobacterales</taxon>
        <taxon>Acidiferrobacteraceae</taxon>
        <taxon>Sulfuricaulis</taxon>
    </lineage>
</organism>
<dbReference type="EMBL" id="AP014879">
    <property type="protein sequence ID" value="BAV34965.1"/>
    <property type="molecule type" value="Genomic_DNA"/>
</dbReference>
<reference evidence="2 3" key="1">
    <citation type="submission" date="2015-05" db="EMBL/GenBank/DDBJ databases">
        <title>Complete genome sequence of a sulfur-oxidizing gammaproteobacterium strain HA5.</title>
        <authorList>
            <person name="Miura A."/>
            <person name="Kojima H."/>
            <person name="Fukui M."/>
        </authorList>
    </citation>
    <scope>NUCLEOTIDE SEQUENCE [LARGE SCALE GENOMIC DNA]</scope>
    <source>
        <strain evidence="2 3">HA5</strain>
    </source>
</reference>
<proteinExistence type="predicted"/>
<evidence type="ECO:0000313" key="3">
    <source>
        <dbReference type="Proteomes" id="UP000243180"/>
    </source>
</evidence>